<dbReference type="KEGG" id="ahk:NCTC10172_01186"/>
<dbReference type="Proteomes" id="UP000290909">
    <property type="component" value="Chromosome"/>
</dbReference>
<dbReference type="RefSeq" id="WP_035370096.1">
    <property type="nucleotide sequence ID" value="NZ_LR215050.1"/>
</dbReference>
<gene>
    <name evidence="1" type="ORF">NCTC10172_01186</name>
</gene>
<name>A0A449BL29_9MOLU</name>
<protein>
    <submittedName>
        <fullName evidence="1">Uncharacterized protein conserved in bacteria</fullName>
    </submittedName>
</protein>
<dbReference type="PANTHER" id="PTHR34129">
    <property type="entry name" value="BLR1139 PROTEIN"/>
    <property type="match status" value="1"/>
</dbReference>
<evidence type="ECO:0000313" key="1">
    <source>
        <dbReference type="EMBL" id="VEU83134.1"/>
    </source>
</evidence>
<dbReference type="AlphaFoldDB" id="A0A449BL29"/>
<dbReference type="Gene3D" id="3.20.170.20">
    <property type="entry name" value="Protein of unknown function DUF952"/>
    <property type="match status" value="1"/>
</dbReference>
<sequence>MIIKCIEKTYWESVRNLKHWGEAELIKDGFIHNSTIETLPIILNKFSMDKSFVLLLLDENKLTSPLIYEMSKKLNLEFPHIYGPINNDAILEVLPLLRDASGNFIENPEFLKYK</sequence>
<dbReference type="PANTHER" id="PTHR34129:SF1">
    <property type="entry name" value="DUF952 DOMAIN-CONTAINING PROTEIN"/>
    <property type="match status" value="1"/>
</dbReference>
<dbReference type="Pfam" id="PF06108">
    <property type="entry name" value="DUF952"/>
    <property type="match status" value="1"/>
</dbReference>
<keyword evidence="2" id="KW-1185">Reference proteome</keyword>
<dbReference type="EMBL" id="LR215050">
    <property type="protein sequence ID" value="VEU83134.1"/>
    <property type="molecule type" value="Genomic_DNA"/>
</dbReference>
<dbReference type="SUPFAM" id="SSF56399">
    <property type="entry name" value="ADP-ribosylation"/>
    <property type="match status" value="1"/>
</dbReference>
<organism evidence="1 2">
    <name type="scientific">Acholeplasma hippikon</name>
    <dbReference type="NCBI Taxonomy" id="264636"/>
    <lineage>
        <taxon>Bacteria</taxon>
        <taxon>Bacillati</taxon>
        <taxon>Mycoplasmatota</taxon>
        <taxon>Mollicutes</taxon>
        <taxon>Acholeplasmatales</taxon>
        <taxon>Acholeplasmataceae</taxon>
        <taxon>Acholeplasma</taxon>
    </lineage>
</organism>
<accession>A0A449BL29</accession>
<reference evidence="1 2" key="1">
    <citation type="submission" date="2019-01" db="EMBL/GenBank/DDBJ databases">
        <authorList>
            <consortium name="Pathogen Informatics"/>
        </authorList>
    </citation>
    <scope>NUCLEOTIDE SEQUENCE [LARGE SCALE GENOMIC DNA]</scope>
    <source>
        <strain evidence="1 2">NCTC10172</strain>
    </source>
</reference>
<evidence type="ECO:0000313" key="2">
    <source>
        <dbReference type="Proteomes" id="UP000290909"/>
    </source>
</evidence>
<proteinExistence type="predicted"/>
<dbReference type="STRING" id="1408416.GCA_000702765_01365"/>
<dbReference type="InterPro" id="IPR009297">
    <property type="entry name" value="DUF952"/>
</dbReference>